<accession>A0A9D1H7H2</accession>
<keyword evidence="1" id="KW-1133">Transmembrane helix</keyword>
<evidence type="ECO:0000313" key="3">
    <source>
        <dbReference type="Proteomes" id="UP000824160"/>
    </source>
</evidence>
<keyword evidence="1" id="KW-0812">Transmembrane</keyword>
<reference evidence="2" key="2">
    <citation type="journal article" date="2021" name="PeerJ">
        <title>Extensive microbial diversity within the chicken gut microbiome revealed by metagenomics and culture.</title>
        <authorList>
            <person name="Gilroy R."/>
            <person name="Ravi A."/>
            <person name="Getino M."/>
            <person name="Pursley I."/>
            <person name="Horton D.L."/>
            <person name="Alikhan N.F."/>
            <person name="Baker D."/>
            <person name="Gharbi K."/>
            <person name="Hall N."/>
            <person name="Watson M."/>
            <person name="Adriaenssens E.M."/>
            <person name="Foster-Nyarko E."/>
            <person name="Jarju S."/>
            <person name="Secka A."/>
            <person name="Antonio M."/>
            <person name="Oren A."/>
            <person name="Chaudhuri R.R."/>
            <person name="La Ragione R."/>
            <person name="Hildebrand F."/>
            <person name="Pallen M.J."/>
        </authorList>
    </citation>
    <scope>NUCLEOTIDE SEQUENCE</scope>
    <source>
        <strain evidence="2">ChiBcec7-5410</strain>
    </source>
</reference>
<keyword evidence="1" id="KW-0472">Membrane</keyword>
<gene>
    <name evidence="2" type="ORF">IAC43_07850</name>
</gene>
<dbReference type="Proteomes" id="UP000824160">
    <property type="component" value="Unassembled WGS sequence"/>
</dbReference>
<name>A0A9D1H7H2_9FIRM</name>
<feature type="transmembrane region" description="Helical" evidence="1">
    <location>
        <begin position="32"/>
        <end position="54"/>
    </location>
</feature>
<feature type="transmembrane region" description="Helical" evidence="1">
    <location>
        <begin position="117"/>
        <end position="142"/>
    </location>
</feature>
<organism evidence="2 3">
    <name type="scientific">Candidatus Faecivivens stercoripullorum</name>
    <dbReference type="NCBI Taxonomy" id="2840805"/>
    <lineage>
        <taxon>Bacteria</taxon>
        <taxon>Bacillati</taxon>
        <taxon>Bacillota</taxon>
        <taxon>Clostridia</taxon>
        <taxon>Eubacteriales</taxon>
        <taxon>Oscillospiraceae</taxon>
        <taxon>Oscillospiraceae incertae sedis</taxon>
        <taxon>Candidatus Faecivivens</taxon>
    </lineage>
</organism>
<evidence type="ECO:0000313" key="2">
    <source>
        <dbReference type="EMBL" id="HIT95085.1"/>
    </source>
</evidence>
<reference evidence="2" key="1">
    <citation type="submission" date="2020-10" db="EMBL/GenBank/DDBJ databases">
        <authorList>
            <person name="Gilroy R."/>
        </authorList>
    </citation>
    <scope>NUCLEOTIDE SEQUENCE</scope>
    <source>
        <strain evidence="2">ChiBcec7-5410</strain>
    </source>
</reference>
<dbReference type="Pfam" id="PF13346">
    <property type="entry name" value="ABC2_membrane_5"/>
    <property type="match status" value="1"/>
</dbReference>
<feature type="transmembrane region" description="Helical" evidence="1">
    <location>
        <begin position="180"/>
        <end position="203"/>
    </location>
</feature>
<comment type="caution">
    <text evidence="2">The sequence shown here is derived from an EMBL/GenBank/DDBJ whole genome shotgun (WGS) entry which is preliminary data.</text>
</comment>
<dbReference type="InterPro" id="IPR025699">
    <property type="entry name" value="ABC2_memb-like"/>
</dbReference>
<proteinExistence type="predicted"/>
<dbReference type="EMBL" id="DVLW01000215">
    <property type="protein sequence ID" value="HIT95085.1"/>
    <property type="molecule type" value="Genomic_DNA"/>
</dbReference>
<feature type="transmembrane region" description="Helical" evidence="1">
    <location>
        <begin position="84"/>
        <end position="105"/>
    </location>
</feature>
<evidence type="ECO:0000256" key="1">
    <source>
        <dbReference type="SAM" id="Phobius"/>
    </source>
</evidence>
<dbReference type="AlphaFoldDB" id="A0A9D1H7H2"/>
<feature type="transmembrane region" description="Helical" evidence="1">
    <location>
        <begin position="149"/>
        <end position="168"/>
    </location>
</feature>
<sequence length="211" mass="23073">MTKVWALFRGDVRSVVRCNKILLVMIFGYQAAYMFGAFSFLGTLTVVLGGMLAYTSISMDERDGWNRFVLTTGYSRKEYVLSKYLLAIAGTVICSMTLGILSVIGQKLGLIEMENNLLSILPVLMAGTLIMLSVALPLSFWFGMEKARLLSILVIALAFGFVGAFSAITEENSGLLVGGWNGISLMAVLLSVIVVIVSVLISLKVFDRREF</sequence>
<protein>
    <submittedName>
        <fullName evidence="2">ABC-2 transporter permease</fullName>
    </submittedName>
</protein>